<feature type="transmembrane region" description="Helical" evidence="6">
    <location>
        <begin position="136"/>
        <end position="156"/>
    </location>
</feature>
<evidence type="ECO:0000256" key="5">
    <source>
        <dbReference type="SAM" id="MobiDB-lite"/>
    </source>
</evidence>
<comment type="caution">
    <text evidence="7">The sequence shown here is derived from an EMBL/GenBank/DDBJ whole genome shotgun (WGS) entry which is preliminary data.</text>
</comment>
<accession>A0A9P5NKH9</accession>
<organism evidence="7 8">
    <name type="scientific">Gymnopilus junonius</name>
    <name type="common">Spectacular rustgill mushroom</name>
    <name type="synonym">Gymnopilus spectabilis subsp. junonius</name>
    <dbReference type="NCBI Taxonomy" id="109634"/>
    <lineage>
        <taxon>Eukaryota</taxon>
        <taxon>Fungi</taxon>
        <taxon>Dikarya</taxon>
        <taxon>Basidiomycota</taxon>
        <taxon>Agaricomycotina</taxon>
        <taxon>Agaricomycetes</taxon>
        <taxon>Agaricomycetidae</taxon>
        <taxon>Agaricales</taxon>
        <taxon>Agaricineae</taxon>
        <taxon>Hymenogastraceae</taxon>
        <taxon>Gymnopilus</taxon>
    </lineage>
</organism>
<dbReference type="EMBL" id="JADNYJ010000048">
    <property type="protein sequence ID" value="KAF8900250.1"/>
    <property type="molecule type" value="Genomic_DNA"/>
</dbReference>
<sequence>MTERLQEAPRNRAALEDFENNDRRPPFMLTMTEIKLLGIAGVGFFLDAYDLFIINVPVATMLQFRLYGGHSLPNNLQGFLKAGTNIGSVIGQFGFGYAADAYGRKAVYGKELMLIMLGTILTITTPTGTLSPDACLIYLGCFRILLGIGTMLAYIFSNQGWGNFVGSLATIIVLECYKHVMDVEGKTSKVDGVWRIVIGISLIPAAATLYQRLTLPESTRYKASQKQEQSEDGNELDDISKLKMEQRAQEERQQIQDQKSGTGTPASDASKEPSLVNEKQSVQVRGDELTAEGPSPAYFQEFFQYFSEWEHFKILFATCACWFLLDIAFYGINLNQNIVLQEIGFAGKSGTPWYKLYKISVGGMIITALGFVPGYYATVLTIEYLGRKWIQIQGFLIAALFLGVLAGKFDSLSHVGFIACFASHYFISCYPAEVFPTKFKAAAHGLSAACGKAGAIISALVFNTLTSRIGTANVLWIISLLLPEVKGRDPDQVLAEEIRVKKAKAAAAAHLS</sequence>
<gene>
    <name evidence="7" type="ORF">CPB84DRAFT_1779167</name>
</gene>
<proteinExistence type="predicted"/>
<dbReference type="Gene3D" id="1.20.1250.20">
    <property type="entry name" value="MFS general substrate transporter like domains"/>
    <property type="match status" value="2"/>
</dbReference>
<feature type="transmembrane region" description="Helical" evidence="6">
    <location>
        <begin position="314"/>
        <end position="332"/>
    </location>
</feature>
<dbReference type="InterPro" id="IPR036259">
    <property type="entry name" value="MFS_trans_sf"/>
</dbReference>
<keyword evidence="4 6" id="KW-0472">Membrane</keyword>
<name>A0A9P5NKH9_GYMJU</name>
<dbReference type="OrthoDB" id="433512at2759"/>
<evidence type="ECO:0000256" key="6">
    <source>
        <dbReference type="SAM" id="Phobius"/>
    </source>
</evidence>
<evidence type="ECO:0000256" key="2">
    <source>
        <dbReference type="ARBA" id="ARBA00022692"/>
    </source>
</evidence>
<dbReference type="SUPFAM" id="SSF103473">
    <property type="entry name" value="MFS general substrate transporter"/>
    <property type="match status" value="1"/>
</dbReference>
<comment type="subcellular location">
    <subcellularLocation>
        <location evidence="1">Membrane</location>
        <topology evidence="1">Multi-pass membrane protein</topology>
    </subcellularLocation>
</comment>
<feature type="transmembrane region" description="Helical" evidence="6">
    <location>
        <begin position="111"/>
        <end position="130"/>
    </location>
</feature>
<dbReference type="Pfam" id="PF00083">
    <property type="entry name" value="Sugar_tr"/>
    <property type="match status" value="2"/>
</dbReference>
<evidence type="ECO:0000256" key="4">
    <source>
        <dbReference type="ARBA" id="ARBA00023136"/>
    </source>
</evidence>
<dbReference type="PANTHER" id="PTHR24064">
    <property type="entry name" value="SOLUTE CARRIER FAMILY 22 MEMBER"/>
    <property type="match status" value="1"/>
</dbReference>
<keyword evidence="3 6" id="KW-1133">Transmembrane helix</keyword>
<evidence type="ECO:0000313" key="8">
    <source>
        <dbReference type="Proteomes" id="UP000724874"/>
    </source>
</evidence>
<evidence type="ECO:0000256" key="3">
    <source>
        <dbReference type="ARBA" id="ARBA00022989"/>
    </source>
</evidence>
<feature type="transmembrane region" description="Helical" evidence="6">
    <location>
        <begin position="192"/>
        <end position="210"/>
    </location>
</feature>
<evidence type="ECO:0000313" key="7">
    <source>
        <dbReference type="EMBL" id="KAF8900250.1"/>
    </source>
</evidence>
<dbReference type="GO" id="GO:0022857">
    <property type="term" value="F:transmembrane transporter activity"/>
    <property type="evidence" value="ECO:0007669"/>
    <property type="project" value="InterPro"/>
</dbReference>
<dbReference type="Proteomes" id="UP000724874">
    <property type="component" value="Unassembled WGS sequence"/>
</dbReference>
<dbReference type="AlphaFoldDB" id="A0A9P5NKH9"/>
<feature type="transmembrane region" description="Helical" evidence="6">
    <location>
        <begin position="356"/>
        <end position="377"/>
    </location>
</feature>
<protein>
    <submittedName>
        <fullName evidence="7">Phosphate transporter</fullName>
    </submittedName>
</protein>
<feature type="region of interest" description="Disordered" evidence="5">
    <location>
        <begin position="247"/>
        <end position="281"/>
    </location>
</feature>
<feature type="transmembrane region" description="Helical" evidence="6">
    <location>
        <begin position="36"/>
        <end position="58"/>
    </location>
</feature>
<dbReference type="GO" id="GO:0016020">
    <property type="term" value="C:membrane"/>
    <property type="evidence" value="ECO:0007669"/>
    <property type="project" value="UniProtKB-SubCell"/>
</dbReference>
<evidence type="ECO:0000256" key="1">
    <source>
        <dbReference type="ARBA" id="ARBA00004141"/>
    </source>
</evidence>
<feature type="transmembrane region" description="Helical" evidence="6">
    <location>
        <begin position="412"/>
        <end position="430"/>
    </location>
</feature>
<feature type="transmembrane region" description="Helical" evidence="6">
    <location>
        <begin position="78"/>
        <end position="99"/>
    </location>
</feature>
<feature type="transmembrane region" description="Helical" evidence="6">
    <location>
        <begin position="389"/>
        <end position="406"/>
    </location>
</feature>
<reference evidence="7" key="1">
    <citation type="submission" date="2020-11" db="EMBL/GenBank/DDBJ databases">
        <authorList>
            <consortium name="DOE Joint Genome Institute"/>
            <person name="Ahrendt S."/>
            <person name="Riley R."/>
            <person name="Andreopoulos W."/>
            <person name="LaButti K."/>
            <person name="Pangilinan J."/>
            <person name="Ruiz-duenas F.J."/>
            <person name="Barrasa J.M."/>
            <person name="Sanchez-Garcia M."/>
            <person name="Camarero S."/>
            <person name="Miyauchi S."/>
            <person name="Serrano A."/>
            <person name="Linde D."/>
            <person name="Babiker R."/>
            <person name="Drula E."/>
            <person name="Ayuso-Fernandez I."/>
            <person name="Pacheco R."/>
            <person name="Padilla G."/>
            <person name="Ferreira P."/>
            <person name="Barriuso J."/>
            <person name="Kellner H."/>
            <person name="Castanera R."/>
            <person name="Alfaro M."/>
            <person name="Ramirez L."/>
            <person name="Pisabarro A.G."/>
            <person name="Kuo A."/>
            <person name="Tritt A."/>
            <person name="Lipzen A."/>
            <person name="He G."/>
            <person name="Yan M."/>
            <person name="Ng V."/>
            <person name="Cullen D."/>
            <person name="Martin F."/>
            <person name="Rosso M.-N."/>
            <person name="Henrissat B."/>
            <person name="Hibbett D."/>
            <person name="Martinez A.T."/>
            <person name="Grigoriev I.V."/>
        </authorList>
    </citation>
    <scope>NUCLEOTIDE SEQUENCE</scope>
    <source>
        <strain evidence="7">AH 44721</strain>
    </source>
</reference>
<keyword evidence="2 6" id="KW-0812">Transmembrane</keyword>
<keyword evidence="8" id="KW-1185">Reference proteome</keyword>
<dbReference type="InterPro" id="IPR005828">
    <property type="entry name" value="MFS_sugar_transport-like"/>
</dbReference>